<dbReference type="CDD" id="cd00093">
    <property type="entry name" value="HTH_XRE"/>
    <property type="match status" value="1"/>
</dbReference>
<name>A0A931CRX1_9BACT</name>
<protein>
    <submittedName>
        <fullName evidence="3">HigA family addiction module antidote protein</fullName>
    </submittedName>
</protein>
<dbReference type="InterPro" id="IPR010982">
    <property type="entry name" value="Lambda_DNA-bd_dom_sf"/>
</dbReference>
<dbReference type="PANTHER" id="PTHR36924">
    <property type="entry name" value="ANTITOXIN HIGA-1"/>
    <property type="match status" value="1"/>
</dbReference>
<comment type="caution">
    <text evidence="3">The sequence shown here is derived from an EMBL/GenBank/DDBJ whole genome shotgun (WGS) entry which is preliminary data.</text>
</comment>
<dbReference type="AlphaFoldDB" id="A0A931CRX1"/>
<dbReference type="PROSITE" id="PS50943">
    <property type="entry name" value="HTH_CROC1"/>
    <property type="match status" value="1"/>
</dbReference>
<gene>
    <name evidence="3" type="ORF">H0S81_00045</name>
</gene>
<dbReference type="SUPFAM" id="SSF47413">
    <property type="entry name" value="lambda repressor-like DNA-binding domains"/>
    <property type="match status" value="1"/>
</dbReference>
<dbReference type="PANTHER" id="PTHR36924:SF1">
    <property type="entry name" value="ANTITOXIN HIGA-1"/>
    <property type="match status" value="1"/>
</dbReference>
<organism evidence="3 4">
    <name type="scientific">Desulfotignum balticum</name>
    <dbReference type="NCBI Taxonomy" id="115781"/>
    <lineage>
        <taxon>Bacteria</taxon>
        <taxon>Pseudomonadati</taxon>
        <taxon>Thermodesulfobacteriota</taxon>
        <taxon>Desulfobacteria</taxon>
        <taxon>Desulfobacterales</taxon>
        <taxon>Desulfobacteraceae</taxon>
        <taxon>Desulfotignum</taxon>
    </lineage>
</organism>
<accession>A0A931CRX1</accession>
<dbReference type="InterPro" id="IPR013430">
    <property type="entry name" value="Toxin_antidote_HigA"/>
</dbReference>
<evidence type="ECO:0000256" key="1">
    <source>
        <dbReference type="ARBA" id="ARBA00023125"/>
    </source>
</evidence>
<dbReference type="GO" id="GO:0003677">
    <property type="term" value="F:DNA binding"/>
    <property type="evidence" value="ECO:0007669"/>
    <property type="project" value="UniProtKB-KW"/>
</dbReference>
<evidence type="ECO:0000259" key="2">
    <source>
        <dbReference type="PROSITE" id="PS50943"/>
    </source>
</evidence>
<proteinExistence type="predicted"/>
<feature type="domain" description="HTH cro/C1-type" evidence="2">
    <location>
        <begin position="22"/>
        <end position="69"/>
    </location>
</feature>
<dbReference type="NCBIfam" id="TIGR02607">
    <property type="entry name" value="antidote_HigA"/>
    <property type="match status" value="1"/>
</dbReference>
<dbReference type="Proteomes" id="UP000706172">
    <property type="component" value="Unassembled WGS sequence"/>
</dbReference>
<dbReference type="Pfam" id="PF01381">
    <property type="entry name" value="HTH_3"/>
    <property type="match status" value="1"/>
</dbReference>
<dbReference type="Gene3D" id="1.10.260.40">
    <property type="entry name" value="lambda repressor-like DNA-binding domains"/>
    <property type="match status" value="1"/>
</dbReference>
<evidence type="ECO:0000313" key="3">
    <source>
        <dbReference type="EMBL" id="MBG0778312.1"/>
    </source>
</evidence>
<dbReference type="EMBL" id="JACCQK010000003">
    <property type="protein sequence ID" value="MBG0778312.1"/>
    <property type="molecule type" value="Genomic_DNA"/>
</dbReference>
<dbReference type="SMART" id="SM00530">
    <property type="entry name" value="HTH_XRE"/>
    <property type="match status" value="1"/>
</dbReference>
<keyword evidence="1" id="KW-0238">DNA-binding</keyword>
<evidence type="ECO:0000313" key="4">
    <source>
        <dbReference type="Proteomes" id="UP000706172"/>
    </source>
</evidence>
<reference evidence="3" key="1">
    <citation type="submission" date="2020-07" db="EMBL/GenBank/DDBJ databases">
        <title>Severe corrosion of carbon steel in oil field produced water can be linked to methanogenic archaea containing a special type of NiFe hydrogenase.</title>
        <authorList>
            <person name="Lahme S."/>
            <person name="Mand J."/>
            <person name="Longwell J."/>
            <person name="Smith R."/>
            <person name="Enning D."/>
        </authorList>
    </citation>
    <scope>NUCLEOTIDE SEQUENCE</scope>
    <source>
        <strain evidence="3">MIC098Bin6</strain>
    </source>
</reference>
<dbReference type="InterPro" id="IPR001387">
    <property type="entry name" value="Cro/C1-type_HTH"/>
</dbReference>
<sequence length="101" mass="11560">MKRLRKPAHPGRILRKHYIEPLGLTITKLAETLGVSRKAVSAIVNEKKRVTPDMALRLAKAFDTSSDLWANLQKAYDMWEAENKETGWQNVPKINMRMATI</sequence>